<keyword evidence="2" id="KW-1003">Cell membrane</keyword>
<feature type="transmembrane region" description="Helical" evidence="6">
    <location>
        <begin position="114"/>
        <end position="136"/>
    </location>
</feature>
<feature type="domain" description="Major facilitator superfamily (MFS) profile" evidence="7">
    <location>
        <begin position="21"/>
        <end position="396"/>
    </location>
</feature>
<dbReference type="PROSITE" id="PS00216">
    <property type="entry name" value="SUGAR_TRANSPORT_1"/>
    <property type="match status" value="1"/>
</dbReference>
<dbReference type="EMBL" id="BMUL01000004">
    <property type="protein sequence ID" value="GHA78047.1"/>
    <property type="molecule type" value="Genomic_DNA"/>
</dbReference>
<sequence>MSASSAVSSPHRGTAPAGRLPAVLLMVGSCLPVLGAVLLAPVLPRIQDHFAHVPGSEALVPVMLTIPALSLALLAPFAGVIVDRLGRKRLLIAATALYAVFGTAPLWLDSLPAIIASRVLVGITEAAIMTACTTLIGDYYSGELRDRYLALQTMCAAISATLFFVVGGALGAADWRAPFWLYAVGLLIAPVMARALPAPSSPHGEAPGEPEAVRRPFPIRRMAGVCLITVFGAAVFYTVPVEMAYLLDDVGVESTGVIGAVTAGASAATVLGSVLFTRVPQRLRHHLPALFALCAAGFLIMGLADGLPLLVVGAVVNCVGTGLLLPSLVTRAMGRLAFADRGRGMGLWTASFFLGQFLCPLVLLAAKGAVGGLATAVAFFGVATALLGAALLPSHRAPAPAADAPAKTEPEPEPAS</sequence>
<evidence type="ECO:0000256" key="3">
    <source>
        <dbReference type="ARBA" id="ARBA00022692"/>
    </source>
</evidence>
<keyword evidence="3 6" id="KW-0812">Transmembrane</keyword>
<keyword evidence="4 6" id="KW-1133">Transmembrane helix</keyword>
<feature type="transmembrane region" description="Helical" evidence="6">
    <location>
        <begin position="148"/>
        <end position="173"/>
    </location>
</feature>
<accession>A0A918T067</accession>
<dbReference type="CDD" id="cd17473">
    <property type="entry name" value="MFS_arabinose_efflux_permease_like"/>
    <property type="match status" value="1"/>
</dbReference>
<organism evidence="8 9">
    <name type="scientific">Streptomyces termitum</name>
    <dbReference type="NCBI Taxonomy" id="67368"/>
    <lineage>
        <taxon>Bacteria</taxon>
        <taxon>Bacillati</taxon>
        <taxon>Actinomycetota</taxon>
        <taxon>Actinomycetes</taxon>
        <taxon>Kitasatosporales</taxon>
        <taxon>Streptomycetaceae</taxon>
        <taxon>Streptomyces</taxon>
    </lineage>
</organism>
<feature type="transmembrane region" description="Helical" evidence="6">
    <location>
        <begin position="58"/>
        <end position="78"/>
    </location>
</feature>
<dbReference type="GO" id="GO:0022857">
    <property type="term" value="F:transmembrane transporter activity"/>
    <property type="evidence" value="ECO:0007669"/>
    <property type="project" value="InterPro"/>
</dbReference>
<feature type="transmembrane region" description="Helical" evidence="6">
    <location>
        <begin position="287"/>
        <end position="304"/>
    </location>
</feature>
<feature type="transmembrane region" description="Helical" evidence="6">
    <location>
        <begin position="345"/>
        <end position="366"/>
    </location>
</feature>
<feature type="transmembrane region" description="Helical" evidence="6">
    <location>
        <begin position="218"/>
        <end position="237"/>
    </location>
</feature>
<dbReference type="InterPro" id="IPR005829">
    <property type="entry name" value="Sugar_transporter_CS"/>
</dbReference>
<dbReference type="GO" id="GO:0005886">
    <property type="term" value="C:plasma membrane"/>
    <property type="evidence" value="ECO:0007669"/>
    <property type="project" value="UniProtKB-SubCell"/>
</dbReference>
<dbReference type="InterPro" id="IPR036259">
    <property type="entry name" value="MFS_trans_sf"/>
</dbReference>
<name>A0A918T067_9ACTN</name>
<dbReference type="InterPro" id="IPR050189">
    <property type="entry name" value="MFS_Efflux_Transporters"/>
</dbReference>
<evidence type="ECO:0000256" key="2">
    <source>
        <dbReference type="ARBA" id="ARBA00022475"/>
    </source>
</evidence>
<dbReference type="Pfam" id="PF07690">
    <property type="entry name" value="MFS_1"/>
    <property type="match status" value="1"/>
</dbReference>
<keyword evidence="9" id="KW-1185">Reference proteome</keyword>
<feature type="transmembrane region" description="Helical" evidence="6">
    <location>
        <begin position="257"/>
        <end position="275"/>
    </location>
</feature>
<dbReference type="PANTHER" id="PTHR43124:SF3">
    <property type="entry name" value="CHLORAMPHENICOL EFFLUX PUMP RV0191"/>
    <property type="match status" value="1"/>
</dbReference>
<keyword evidence="5 6" id="KW-0472">Membrane</keyword>
<evidence type="ECO:0000256" key="6">
    <source>
        <dbReference type="SAM" id="Phobius"/>
    </source>
</evidence>
<reference evidence="8" key="2">
    <citation type="submission" date="2020-09" db="EMBL/GenBank/DDBJ databases">
        <authorList>
            <person name="Sun Q."/>
            <person name="Ohkuma M."/>
        </authorList>
    </citation>
    <scope>NUCLEOTIDE SEQUENCE</scope>
    <source>
        <strain evidence="8">JCM 4518</strain>
    </source>
</reference>
<dbReference type="SUPFAM" id="SSF103473">
    <property type="entry name" value="MFS general substrate transporter"/>
    <property type="match status" value="1"/>
</dbReference>
<comment type="subcellular location">
    <subcellularLocation>
        <location evidence="1">Cell membrane</location>
        <topology evidence="1">Multi-pass membrane protein</topology>
    </subcellularLocation>
</comment>
<dbReference type="AlphaFoldDB" id="A0A918T067"/>
<feature type="transmembrane region" description="Helical" evidence="6">
    <location>
        <begin position="372"/>
        <end position="392"/>
    </location>
</feature>
<dbReference type="PANTHER" id="PTHR43124">
    <property type="entry name" value="PURINE EFFLUX PUMP PBUE"/>
    <property type="match status" value="1"/>
</dbReference>
<comment type="caution">
    <text evidence="8">The sequence shown here is derived from an EMBL/GenBank/DDBJ whole genome shotgun (WGS) entry which is preliminary data.</text>
</comment>
<feature type="transmembrane region" description="Helical" evidence="6">
    <location>
        <begin position="20"/>
        <end position="43"/>
    </location>
</feature>
<evidence type="ECO:0000256" key="5">
    <source>
        <dbReference type="ARBA" id="ARBA00023136"/>
    </source>
</evidence>
<dbReference type="InterPro" id="IPR011701">
    <property type="entry name" value="MFS"/>
</dbReference>
<feature type="transmembrane region" description="Helical" evidence="6">
    <location>
        <begin position="90"/>
        <end position="108"/>
    </location>
</feature>
<reference evidence="8" key="1">
    <citation type="journal article" date="2014" name="Int. J. Syst. Evol. Microbiol.">
        <title>Complete genome sequence of Corynebacterium casei LMG S-19264T (=DSM 44701T), isolated from a smear-ripened cheese.</title>
        <authorList>
            <consortium name="US DOE Joint Genome Institute (JGI-PGF)"/>
            <person name="Walter F."/>
            <person name="Albersmeier A."/>
            <person name="Kalinowski J."/>
            <person name="Ruckert C."/>
        </authorList>
    </citation>
    <scope>NUCLEOTIDE SEQUENCE</scope>
    <source>
        <strain evidence="8">JCM 4518</strain>
    </source>
</reference>
<evidence type="ECO:0000313" key="8">
    <source>
        <dbReference type="EMBL" id="GHA78047.1"/>
    </source>
</evidence>
<dbReference type="RefSeq" id="WP_189976342.1">
    <property type="nucleotide sequence ID" value="NZ_BMUL01000004.1"/>
</dbReference>
<evidence type="ECO:0000256" key="4">
    <source>
        <dbReference type="ARBA" id="ARBA00022989"/>
    </source>
</evidence>
<dbReference type="PROSITE" id="PS50850">
    <property type="entry name" value="MFS"/>
    <property type="match status" value="1"/>
</dbReference>
<gene>
    <name evidence="8" type="ORF">GCM10010305_21500</name>
</gene>
<feature type="transmembrane region" description="Helical" evidence="6">
    <location>
        <begin position="310"/>
        <end position="333"/>
    </location>
</feature>
<dbReference type="Proteomes" id="UP000644020">
    <property type="component" value="Unassembled WGS sequence"/>
</dbReference>
<evidence type="ECO:0000256" key="1">
    <source>
        <dbReference type="ARBA" id="ARBA00004651"/>
    </source>
</evidence>
<evidence type="ECO:0000313" key="9">
    <source>
        <dbReference type="Proteomes" id="UP000644020"/>
    </source>
</evidence>
<protein>
    <submittedName>
        <fullName evidence="8">MFS transporter</fullName>
    </submittedName>
</protein>
<evidence type="ECO:0000259" key="7">
    <source>
        <dbReference type="PROSITE" id="PS50850"/>
    </source>
</evidence>
<feature type="transmembrane region" description="Helical" evidence="6">
    <location>
        <begin position="179"/>
        <end position="197"/>
    </location>
</feature>
<dbReference type="Gene3D" id="1.20.1250.20">
    <property type="entry name" value="MFS general substrate transporter like domains"/>
    <property type="match status" value="1"/>
</dbReference>
<proteinExistence type="predicted"/>
<dbReference type="InterPro" id="IPR020846">
    <property type="entry name" value="MFS_dom"/>
</dbReference>